<dbReference type="EMBL" id="JBHZOL010000086">
    <property type="protein sequence ID" value="MFE4107394.1"/>
    <property type="molecule type" value="Genomic_DNA"/>
</dbReference>
<name>A0ABW6IJ78_9CYAN</name>
<evidence type="ECO:0000313" key="2">
    <source>
        <dbReference type="Proteomes" id="UP001600165"/>
    </source>
</evidence>
<accession>A0ABW6IJ78</accession>
<protein>
    <recommendedName>
        <fullName evidence="3">Transposase</fullName>
    </recommendedName>
</protein>
<keyword evidence="2" id="KW-1185">Reference proteome</keyword>
<dbReference type="RefSeq" id="WP_377966062.1">
    <property type="nucleotide sequence ID" value="NZ_JBHZOL010000086.1"/>
</dbReference>
<organism evidence="1 2">
    <name type="scientific">Almyronema epifaneia S1</name>
    <dbReference type="NCBI Taxonomy" id="2991925"/>
    <lineage>
        <taxon>Bacteria</taxon>
        <taxon>Bacillati</taxon>
        <taxon>Cyanobacteriota</taxon>
        <taxon>Cyanophyceae</taxon>
        <taxon>Nodosilineales</taxon>
        <taxon>Nodosilineaceae</taxon>
        <taxon>Almyronema</taxon>
        <taxon>Almyronema epifaneia</taxon>
    </lineage>
</organism>
<gene>
    <name evidence="1" type="ORF">ACFVKH_13965</name>
</gene>
<reference evidence="1 2" key="1">
    <citation type="submission" date="2024-10" db="EMBL/GenBank/DDBJ databases">
        <authorList>
            <person name="Ratan Roy A."/>
            <person name="Morales Sandoval P.H."/>
            <person name="De Los Santos Villalobos S."/>
            <person name="Chakraborty S."/>
            <person name="Mukherjee J."/>
        </authorList>
    </citation>
    <scope>NUCLEOTIDE SEQUENCE [LARGE SCALE GENOMIC DNA]</scope>
    <source>
        <strain evidence="1 2">S1</strain>
    </source>
</reference>
<dbReference type="Proteomes" id="UP001600165">
    <property type="component" value="Unassembled WGS sequence"/>
</dbReference>
<sequence length="94" mass="10713">MNADEVFSKANYLLRKKRYAQWHRLQSKLQILRSQVGFTESGSSRPKACLGCLNYHGVSYGTSKESRHLLVCAMHPYGWQSPSPCPDRQLTKPS</sequence>
<comment type="caution">
    <text evidence="1">The sequence shown here is derived from an EMBL/GenBank/DDBJ whole genome shotgun (WGS) entry which is preliminary data.</text>
</comment>
<proteinExistence type="predicted"/>
<evidence type="ECO:0000313" key="1">
    <source>
        <dbReference type="EMBL" id="MFE4107394.1"/>
    </source>
</evidence>
<evidence type="ECO:0008006" key="3">
    <source>
        <dbReference type="Google" id="ProtNLM"/>
    </source>
</evidence>